<evidence type="ECO:0000256" key="1">
    <source>
        <dbReference type="ARBA" id="ARBA00001966"/>
    </source>
</evidence>
<evidence type="ECO:0000313" key="12">
    <source>
        <dbReference type="Proteomes" id="UP001342314"/>
    </source>
</evidence>
<dbReference type="InterPro" id="IPR005131">
    <property type="entry name" value="Ser_deHydtase_bsu"/>
</dbReference>
<keyword evidence="7" id="KW-0411">Iron-sulfur</keyword>
<dbReference type="EMBL" id="BQKY01000004">
    <property type="protein sequence ID" value="GJN89357.1"/>
    <property type="molecule type" value="Genomic_DNA"/>
</dbReference>
<evidence type="ECO:0000313" key="11">
    <source>
        <dbReference type="EMBL" id="GJN89357.1"/>
    </source>
</evidence>
<dbReference type="PANTHER" id="PTHR30182:SF1">
    <property type="entry name" value="L-SERINE DEHYDRATASE 1"/>
    <property type="match status" value="1"/>
</dbReference>
<dbReference type="InterPro" id="IPR005130">
    <property type="entry name" value="Ser_deHydtase-like_asu"/>
</dbReference>
<comment type="pathway">
    <text evidence="2">Carbohydrate biosynthesis; gluconeogenesis.</text>
</comment>
<dbReference type="PANTHER" id="PTHR30182">
    <property type="entry name" value="L-SERINE DEHYDRATASE"/>
    <property type="match status" value="1"/>
</dbReference>
<evidence type="ECO:0000256" key="4">
    <source>
        <dbReference type="ARBA" id="ARBA00022485"/>
    </source>
</evidence>
<dbReference type="SUPFAM" id="SSF143548">
    <property type="entry name" value="Serine metabolism enzymes domain"/>
    <property type="match status" value="1"/>
</dbReference>
<dbReference type="InterPro" id="IPR029009">
    <property type="entry name" value="ASB_dom_sf"/>
</dbReference>
<evidence type="ECO:0000256" key="6">
    <source>
        <dbReference type="ARBA" id="ARBA00023004"/>
    </source>
</evidence>
<gene>
    <name evidence="11" type="ORF">Rhopal_002337-T1</name>
</gene>
<sequence>MADSVTSSQVGPMRAAKIFVTDLKHLGILDKVHKLKIGLYGSLAATGKGHMTPQAVVLGLEGRLQLNGTHTINYSHDRDMLWRMDPLPTHPNGMRFSVFDNEGTLMATNEYYSVGGGFVVNEQTQVDENLYYRGIDKQTVDTTRRDQTHGLPVDTLASAGAPALPAASDASTASTSEASAASALAETKPIPYLFRDAAGLLRLTQKHNLTIAQLVWENEKRYMSDLEIRNKLLDLWRVMDASIHAGVSSTEEVLPGRIGLRRRAPHLYRRLFKGFYPSLLNPPAPSPSLAPPSADQPLTLAHGFNHSAAPSPGAPLVVGSFDHPLPPTPRTKGQFPAIDWLSCYAIAVNETNAAGGRVVTAPTNGASGVIPAVLKYLTEFISDDPARDIQTFLLTSAAIGMLYKRGATISAAEGGCQAEIGVASSMAAGALTACMGGTPKQVCAAAEVAMEHSLGLTCDPIDGLVQVPCIERNSLGAVKAVTAAQLALAGEGIHSVSLDDAIEAMRVTARDMHHAYKETSLSGLATSVKIPVSSPAC</sequence>
<proteinExistence type="predicted"/>
<evidence type="ECO:0000256" key="3">
    <source>
        <dbReference type="ARBA" id="ARBA00022432"/>
    </source>
</evidence>
<evidence type="ECO:0008006" key="13">
    <source>
        <dbReference type="Google" id="ProtNLM"/>
    </source>
</evidence>
<dbReference type="GO" id="GO:0051539">
    <property type="term" value="F:4 iron, 4 sulfur cluster binding"/>
    <property type="evidence" value="ECO:0007669"/>
    <property type="project" value="UniProtKB-KW"/>
</dbReference>
<dbReference type="AlphaFoldDB" id="A0AAV5GIV3"/>
<dbReference type="InterPro" id="IPR051318">
    <property type="entry name" value="Fe-S_L-Ser"/>
</dbReference>
<evidence type="ECO:0000259" key="9">
    <source>
        <dbReference type="Pfam" id="PF03313"/>
    </source>
</evidence>
<keyword evidence="5" id="KW-0479">Metal-binding</keyword>
<dbReference type="GO" id="GO:0003941">
    <property type="term" value="F:L-serine ammonia-lyase activity"/>
    <property type="evidence" value="ECO:0007669"/>
    <property type="project" value="InterPro"/>
</dbReference>
<dbReference type="Pfam" id="PF03315">
    <property type="entry name" value="SDH_beta"/>
    <property type="match status" value="1"/>
</dbReference>
<comment type="caution">
    <text evidence="11">The sequence shown here is derived from an EMBL/GenBank/DDBJ whole genome shotgun (WGS) entry which is preliminary data.</text>
</comment>
<keyword evidence="12" id="KW-1185">Reference proteome</keyword>
<name>A0AAV5GIV3_9BASI</name>
<dbReference type="Gene3D" id="3.30.1330.90">
    <property type="entry name" value="D-3-phosphoglycerate dehydrogenase, domain 3"/>
    <property type="match status" value="2"/>
</dbReference>
<dbReference type="GO" id="GO:0046872">
    <property type="term" value="F:metal ion binding"/>
    <property type="evidence" value="ECO:0007669"/>
    <property type="project" value="UniProtKB-KW"/>
</dbReference>
<evidence type="ECO:0000256" key="2">
    <source>
        <dbReference type="ARBA" id="ARBA00004742"/>
    </source>
</evidence>
<comment type="cofactor">
    <cofactor evidence="1">
        <name>[4Fe-4S] cluster</name>
        <dbReference type="ChEBI" id="CHEBI:49883"/>
    </cofactor>
</comment>
<dbReference type="Pfam" id="PF03313">
    <property type="entry name" value="SDH_alpha"/>
    <property type="match status" value="1"/>
</dbReference>
<evidence type="ECO:0000256" key="7">
    <source>
        <dbReference type="ARBA" id="ARBA00023014"/>
    </source>
</evidence>
<dbReference type="GO" id="GO:0006094">
    <property type="term" value="P:gluconeogenesis"/>
    <property type="evidence" value="ECO:0007669"/>
    <property type="project" value="UniProtKB-KW"/>
</dbReference>
<organism evidence="11 12">
    <name type="scientific">Rhodotorula paludigena</name>
    <dbReference type="NCBI Taxonomy" id="86838"/>
    <lineage>
        <taxon>Eukaryota</taxon>
        <taxon>Fungi</taxon>
        <taxon>Dikarya</taxon>
        <taxon>Basidiomycota</taxon>
        <taxon>Pucciniomycotina</taxon>
        <taxon>Microbotryomycetes</taxon>
        <taxon>Sporidiobolales</taxon>
        <taxon>Sporidiobolaceae</taxon>
        <taxon>Rhodotorula</taxon>
    </lineage>
</organism>
<evidence type="ECO:0000256" key="8">
    <source>
        <dbReference type="ARBA" id="ARBA00023239"/>
    </source>
</evidence>
<evidence type="ECO:0000256" key="5">
    <source>
        <dbReference type="ARBA" id="ARBA00022723"/>
    </source>
</evidence>
<keyword evidence="8" id="KW-0456">Lyase</keyword>
<evidence type="ECO:0000259" key="10">
    <source>
        <dbReference type="Pfam" id="PF03315"/>
    </source>
</evidence>
<keyword evidence="3" id="KW-0312">Gluconeogenesis</keyword>
<feature type="domain" description="Serine dehydratase beta chain" evidence="10">
    <location>
        <begin position="7"/>
        <end position="62"/>
    </location>
</feature>
<accession>A0AAV5GIV3</accession>
<feature type="domain" description="Serine dehydratase-like alpha subunit" evidence="9">
    <location>
        <begin position="206"/>
        <end position="525"/>
    </location>
</feature>
<protein>
    <recommendedName>
        <fullName evidence="13">L-serine ammonia-lyase</fullName>
    </recommendedName>
</protein>
<dbReference type="Proteomes" id="UP001342314">
    <property type="component" value="Unassembled WGS sequence"/>
</dbReference>
<keyword evidence="4" id="KW-0004">4Fe-4S</keyword>
<reference evidence="11 12" key="1">
    <citation type="submission" date="2021-12" db="EMBL/GenBank/DDBJ databases">
        <title>High titer production of polyol ester of fatty acids by Rhodotorula paludigena BS15 towards product separation-free biomass refinery.</title>
        <authorList>
            <person name="Mano J."/>
            <person name="Ono H."/>
            <person name="Tanaka T."/>
            <person name="Naito K."/>
            <person name="Sushida H."/>
            <person name="Ike M."/>
            <person name="Tokuyasu K."/>
            <person name="Kitaoka M."/>
        </authorList>
    </citation>
    <scope>NUCLEOTIDE SEQUENCE [LARGE SCALE GENOMIC DNA]</scope>
    <source>
        <strain evidence="11 12">BS15</strain>
    </source>
</reference>
<keyword evidence="6" id="KW-0408">Iron</keyword>